<dbReference type="EC" id="3.5.4.26" evidence="13"/>
<keyword evidence="8 13" id="KW-0378">Hydrolase</keyword>
<evidence type="ECO:0000256" key="12">
    <source>
        <dbReference type="ARBA" id="ARBA00023268"/>
    </source>
</evidence>
<evidence type="ECO:0000256" key="9">
    <source>
        <dbReference type="ARBA" id="ARBA00022833"/>
    </source>
</evidence>
<evidence type="ECO:0000256" key="2">
    <source>
        <dbReference type="ARBA" id="ARBA00004882"/>
    </source>
</evidence>
<comment type="similarity">
    <text evidence="5 13">In the C-terminal section; belongs to the HTP reductase family.</text>
</comment>
<evidence type="ECO:0000256" key="4">
    <source>
        <dbReference type="ARBA" id="ARBA00005259"/>
    </source>
</evidence>
<dbReference type="PANTHER" id="PTHR38011">
    <property type="entry name" value="DIHYDROFOLATE REDUCTASE FAMILY PROTEIN (AFU_ORTHOLOGUE AFUA_8G06820)"/>
    <property type="match status" value="1"/>
</dbReference>
<evidence type="ECO:0000256" key="10">
    <source>
        <dbReference type="ARBA" id="ARBA00022857"/>
    </source>
</evidence>
<keyword evidence="10 13" id="KW-0521">NADP</keyword>
<evidence type="ECO:0000256" key="1">
    <source>
        <dbReference type="ARBA" id="ARBA00002151"/>
    </source>
</evidence>
<evidence type="ECO:0000256" key="6">
    <source>
        <dbReference type="ARBA" id="ARBA00022619"/>
    </source>
</evidence>
<feature type="binding site" evidence="15">
    <location>
        <position position="296"/>
    </location>
    <ligand>
        <name>substrate</name>
    </ligand>
</feature>
<dbReference type="EMBL" id="JACVKN010000090">
    <property type="protein sequence ID" value="MBK2064862.1"/>
    <property type="molecule type" value="Genomic_DNA"/>
</dbReference>
<feature type="binding site" evidence="15">
    <location>
        <position position="156"/>
    </location>
    <ligand>
        <name>NADP(+)</name>
        <dbReference type="ChEBI" id="CHEBI:58349"/>
    </ligand>
</feature>
<dbReference type="CDD" id="cd01284">
    <property type="entry name" value="Riboflavin_deaminase-reductase"/>
    <property type="match status" value="1"/>
</dbReference>
<dbReference type="InterPro" id="IPR004794">
    <property type="entry name" value="Eubact_RibD"/>
</dbReference>
<comment type="pathway">
    <text evidence="2 13">Cofactor biosynthesis; riboflavin biosynthesis; 5-amino-6-(D-ribitylamino)uracil from GTP: step 2/4.</text>
</comment>
<dbReference type="InterPro" id="IPR002734">
    <property type="entry name" value="RibDG_C"/>
</dbReference>
<comment type="similarity">
    <text evidence="4 13">In the N-terminal section; belongs to the cytidine and deoxycytidylate deaminase family.</text>
</comment>
<sequence length="356" mass="39486">MKNIENYYMQQALTLANRGRLSVSPNPMVGCIIVKNGAIISEGWHEAVGEAHAEIYALKKAGDKAKGATAYVTLEPCCHHGRTPPCTDALIRAGIQKVVVATLDTNPLVAGKGIQKLKDAGIEVKVGILQKQAQEQNKIFFHYQKTQKPFVYAKWAMSLDGKIAVNGNDSKKISSKEAFVDTHQLRNICDAILIGKQTLIDDNPGLDVRIQLSKKKHPVRFIISNNLSEIDKSWRVLDQNHAKTIFVCSKISAQVANELDNICIEYWLLPTFKGQVCLDSLLNKMGQTGITSLLVEGGKKTLENFINQKLINEFATYLSPIIISGCNPKEKLIFQDVSFLGEDLLINSYFKETNNV</sequence>
<dbReference type="GeneID" id="93254993"/>
<keyword evidence="19" id="KW-1185">Reference proteome</keyword>
<evidence type="ECO:0000259" key="17">
    <source>
        <dbReference type="PROSITE" id="PS51747"/>
    </source>
</evidence>
<feature type="binding site" evidence="15">
    <location>
        <position position="198"/>
    </location>
    <ligand>
        <name>NADP(+)</name>
        <dbReference type="ChEBI" id="CHEBI:58349"/>
    </ligand>
</feature>
<dbReference type="NCBIfam" id="TIGR00326">
    <property type="entry name" value="eubact_ribD"/>
    <property type="match status" value="1"/>
</dbReference>
<evidence type="ECO:0000256" key="5">
    <source>
        <dbReference type="ARBA" id="ARBA00007417"/>
    </source>
</evidence>
<feature type="binding site" evidence="16">
    <location>
        <position position="77"/>
    </location>
    <ligand>
        <name>Zn(2+)</name>
        <dbReference type="ChEBI" id="CHEBI:29105"/>
        <note>catalytic</note>
    </ligand>
</feature>
<gene>
    <name evidence="18" type="primary">ribD</name>
    <name evidence="18" type="ORF">IB647_03780</name>
</gene>
<dbReference type="InterPro" id="IPR002125">
    <property type="entry name" value="CMP_dCMP_dom"/>
</dbReference>
<dbReference type="PANTHER" id="PTHR38011:SF7">
    <property type="entry name" value="2,5-DIAMINO-6-RIBOSYLAMINO-4(3H)-PYRIMIDINONE 5'-PHOSPHATE REDUCTASE"/>
    <property type="match status" value="1"/>
</dbReference>
<dbReference type="GO" id="GO:0008703">
    <property type="term" value="F:5-amino-6-(5-phosphoribosylamino)uracil reductase activity"/>
    <property type="evidence" value="ECO:0007669"/>
    <property type="project" value="UniProtKB-EC"/>
</dbReference>
<comment type="cofactor">
    <cofactor evidence="13 16">
        <name>Zn(2+)</name>
        <dbReference type="ChEBI" id="CHEBI:29105"/>
    </cofactor>
    <text evidence="13 16">Binds 1 zinc ion.</text>
</comment>
<name>A0A9Q2KQL0_9GAMM</name>
<dbReference type="InterPro" id="IPR016192">
    <property type="entry name" value="APOBEC/CMP_deaminase_Zn-bd"/>
</dbReference>
<dbReference type="GO" id="GO:0008270">
    <property type="term" value="F:zinc ion binding"/>
    <property type="evidence" value="ECO:0007669"/>
    <property type="project" value="InterPro"/>
</dbReference>
<feature type="binding site" evidence="15">
    <location>
        <position position="186"/>
    </location>
    <ligand>
        <name>substrate</name>
    </ligand>
</feature>
<dbReference type="RefSeq" id="WP_159184321.1">
    <property type="nucleotide sequence ID" value="NZ_JACVJL010000163.1"/>
</dbReference>
<evidence type="ECO:0000256" key="8">
    <source>
        <dbReference type="ARBA" id="ARBA00022801"/>
    </source>
</evidence>
<dbReference type="GO" id="GO:0009231">
    <property type="term" value="P:riboflavin biosynthetic process"/>
    <property type="evidence" value="ECO:0007669"/>
    <property type="project" value="UniProtKB-KW"/>
</dbReference>
<dbReference type="Pfam" id="PF01872">
    <property type="entry name" value="RibD_C"/>
    <property type="match status" value="1"/>
</dbReference>
<keyword evidence="7 13" id="KW-0479">Metal-binding</keyword>
<dbReference type="Gene3D" id="3.40.430.10">
    <property type="entry name" value="Dihydrofolate Reductase, subunit A"/>
    <property type="match status" value="1"/>
</dbReference>
<keyword evidence="6 13" id="KW-0686">Riboflavin biosynthesis</keyword>
<reference evidence="18 19" key="1">
    <citation type="submission" date="2020-09" db="EMBL/GenBank/DDBJ databases">
        <title>Development of specific Francisella tularensis PCR assay based on in-depth characterization of family Francisellaceae.</title>
        <authorList>
            <person name="Ohrman C."/>
            <person name="Sahl J."/>
            <person name="Sjodin A."/>
            <person name="Uneklint I."/>
            <person name="Ballard R."/>
            <person name="Karlsson L."/>
            <person name="Mcdonough R."/>
            <person name="Sundell D."/>
            <person name="Soria K."/>
            <person name="Brindeflk B."/>
            <person name="Vallesi A."/>
            <person name="Ramirez-Paredes J.G."/>
            <person name="Colquhoun D."/>
            <person name="Myrtennas K."/>
            <person name="Birdsell D."/>
            <person name="Johansson A."/>
            <person name="Wagner D."/>
            <person name="Forsman M."/>
        </authorList>
    </citation>
    <scope>NUCLEOTIDE SEQUENCE [LARGE SCALE GENOMIC DNA]</scope>
    <source>
        <strain evidence="18 19">FSC1140</strain>
    </source>
</reference>
<feature type="domain" description="CMP/dCMP-type deaminase" evidence="17">
    <location>
        <begin position="3"/>
        <end position="125"/>
    </location>
</feature>
<comment type="function">
    <text evidence="1 13">Converts 2,5-diamino-6-(ribosylamino)-4(3h)-pyrimidinone 5'-phosphate into 5-amino-6-(ribosylamino)-2,4(1h,3h)-pyrimidinedione 5'-phosphate.</text>
</comment>
<evidence type="ECO:0000256" key="16">
    <source>
        <dbReference type="PIRSR" id="PIRSR006769-3"/>
    </source>
</evidence>
<dbReference type="Gene3D" id="3.40.140.10">
    <property type="entry name" value="Cytidine Deaminase, domain 2"/>
    <property type="match status" value="1"/>
</dbReference>
<dbReference type="Pfam" id="PF00383">
    <property type="entry name" value="dCMP_cyt_deam_1"/>
    <property type="match status" value="1"/>
</dbReference>
<evidence type="ECO:0000256" key="15">
    <source>
        <dbReference type="PIRSR" id="PIRSR006769-2"/>
    </source>
</evidence>
<evidence type="ECO:0000313" key="18">
    <source>
        <dbReference type="EMBL" id="MBK2064862.1"/>
    </source>
</evidence>
<keyword evidence="9 13" id="KW-0862">Zinc</keyword>
<proteinExistence type="inferred from homology"/>
<feature type="binding site" evidence="15">
    <location>
        <position position="170"/>
    </location>
    <ligand>
        <name>substrate</name>
    </ligand>
</feature>
<dbReference type="PIRSF" id="PIRSF006769">
    <property type="entry name" value="RibD"/>
    <property type="match status" value="1"/>
</dbReference>
<accession>A0A9Q2KQL0</accession>
<dbReference type="SUPFAM" id="SSF53597">
    <property type="entry name" value="Dihydrofolate reductase-like"/>
    <property type="match status" value="1"/>
</dbReference>
<evidence type="ECO:0000256" key="3">
    <source>
        <dbReference type="ARBA" id="ARBA00004910"/>
    </source>
</evidence>
<dbReference type="GO" id="GO:0008835">
    <property type="term" value="F:diaminohydroxyphosphoribosylaminopyrimidine deaminase activity"/>
    <property type="evidence" value="ECO:0007669"/>
    <property type="project" value="UniProtKB-EC"/>
</dbReference>
<evidence type="ECO:0000313" key="19">
    <source>
        <dbReference type="Proteomes" id="UP000701999"/>
    </source>
</evidence>
<comment type="pathway">
    <text evidence="3 13">Cofactor biosynthesis; riboflavin biosynthesis; 5-amino-6-(D-ribitylamino)uracil from GTP: step 3/4.</text>
</comment>
<dbReference type="InterPro" id="IPR050765">
    <property type="entry name" value="Riboflavin_Biosynth_HTPR"/>
</dbReference>
<dbReference type="FunFam" id="3.40.140.10:FF:000025">
    <property type="entry name" value="Riboflavin biosynthesis protein RibD"/>
    <property type="match status" value="1"/>
</dbReference>
<feature type="binding site" evidence="15">
    <location>
        <position position="206"/>
    </location>
    <ligand>
        <name>substrate</name>
    </ligand>
</feature>
<evidence type="ECO:0000256" key="7">
    <source>
        <dbReference type="ARBA" id="ARBA00022723"/>
    </source>
</evidence>
<feature type="active site" description="Proton donor" evidence="14">
    <location>
        <position position="54"/>
    </location>
</feature>
<keyword evidence="11 13" id="KW-0560">Oxidoreductase</keyword>
<dbReference type="InterPro" id="IPR016193">
    <property type="entry name" value="Cytidine_deaminase-like"/>
</dbReference>
<evidence type="ECO:0000256" key="13">
    <source>
        <dbReference type="PIRNR" id="PIRNR006769"/>
    </source>
</evidence>
<comment type="caution">
    <text evidence="18">The sequence shown here is derived from an EMBL/GenBank/DDBJ whole genome shotgun (WGS) entry which is preliminary data.</text>
</comment>
<organism evidence="18 19">
    <name type="scientific">Francisella noatunensis</name>
    <dbReference type="NCBI Taxonomy" id="657445"/>
    <lineage>
        <taxon>Bacteria</taxon>
        <taxon>Pseudomonadati</taxon>
        <taxon>Pseudomonadota</taxon>
        <taxon>Gammaproteobacteria</taxon>
        <taxon>Thiotrichales</taxon>
        <taxon>Francisellaceae</taxon>
        <taxon>Francisella</taxon>
    </lineage>
</organism>
<dbReference type="EC" id="1.1.1.193" evidence="13"/>
<evidence type="ECO:0000256" key="14">
    <source>
        <dbReference type="PIRSR" id="PIRSR006769-1"/>
    </source>
</evidence>
<comment type="catalytic activity">
    <reaction evidence="13">
        <text>2,5-diamino-6-hydroxy-4-(5-phosphoribosylamino)-pyrimidine + H2O + H(+) = 5-amino-6-(5-phospho-D-ribosylamino)uracil + NH4(+)</text>
        <dbReference type="Rhea" id="RHEA:21868"/>
        <dbReference type="ChEBI" id="CHEBI:15377"/>
        <dbReference type="ChEBI" id="CHEBI:15378"/>
        <dbReference type="ChEBI" id="CHEBI:28938"/>
        <dbReference type="ChEBI" id="CHEBI:58453"/>
        <dbReference type="ChEBI" id="CHEBI:58614"/>
        <dbReference type="EC" id="3.5.4.26"/>
    </reaction>
</comment>
<feature type="binding site" evidence="15">
    <location>
        <position position="202"/>
    </location>
    <ligand>
        <name>NADP(+)</name>
        <dbReference type="ChEBI" id="CHEBI:58349"/>
    </ligand>
</feature>
<dbReference type="InterPro" id="IPR024072">
    <property type="entry name" value="DHFR-like_dom_sf"/>
</dbReference>
<feature type="binding site" evidence="16">
    <location>
        <position position="86"/>
    </location>
    <ligand>
        <name>Zn(2+)</name>
        <dbReference type="ChEBI" id="CHEBI:29105"/>
        <note>catalytic</note>
    </ligand>
</feature>
<evidence type="ECO:0000256" key="11">
    <source>
        <dbReference type="ARBA" id="ARBA00023002"/>
    </source>
</evidence>
<dbReference type="PROSITE" id="PS00903">
    <property type="entry name" value="CYT_DCMP_DEAMINASES_1"/>
    <property type="match status" value="1"/>
</dbReference>
<dbReference type="SUPFAM" id="SSF53927">
    <property type="entry name" value="Cytidine deaminase-like"/>
    <property type="match status" value="1"/>
</dbReference>
<comment type="catalytic activity">
    <reaction evidence="13">
        <text>5-amino-6-(5-phospho-D-ribitylamino)uracil + NADP(+) = 5-amino-6-(5-phospho-D-ribosylamino)uracil + NADPH + H(+)</text>
        <dbReference type="Rhea" id="RHEA:17845"/>
        <dbReference type="ChEBI" id="CHEBI:15378"/>
        <dbReference type="ChEBI" id="CHEBI:57783"/>
        <dbReference type="ChEBI" id="CHEBI:58349"/>
        <dbReference type="ChEBI" id="CHEBI:58421"/>
        <dbReference type="ChEBI" id="CHEBI:58453"/>
        <dbReference type="EC" id="1.1.1.193"/>
    </reaction>
</comment>
<feature type="binding site" evidence="16">
    <location>
        <position position="52"/>
    </location>
    <ligand>
        <name>Zn(2+)</name>
        <dbReference type="ChEBI" id="CHEBI:29105"/>
        <note>catalytic</note>
    </ligand>
</feature>
<feature type="binding site" evidence="15">
    <location>
        <position position="209"/>
    </location>
    <ligand>
        <name>substrate</name>
    </ligand>
</feature>
<protein>
    <recommendedName>
        <fullName evidence="13">Riboflavin biosynthesis protein RibD</fullName>
    </recommendedName>
    <domain>
        <recommendedName>
            <fullName evidence="13">Diaminohydroxyphosphoribosylaminopyrimidine deaminase</fullName>
            <shortName evidence="13">DRAP deaminase</shortName>
            <ecNumber evidence="13">3.5.4.26</ecNumber>
        </recommendedName>
        <alternativeName>
            <fullName evidence="13">Riboflavin-specific deaminase</fullName>
        </alternativeName>
    </domain>
    <domain>
        <recommendedName>
            <fullName evidence="13">5-amino-6-(5-phosphoribosylamino)uracil reductase</fullName>
            <ecNumber evidence="13">1.1.1.193</ecNumber>
        </recommendedName>
        <alternativeName>
            <fullName evidence="13">HTP reductase</fullName>
        </alternativeName>
    </domain>
</protein>
<keyword evidence="12" id="KW-0511">Multifunctional enzyme</keyword>
<dbReference type="PROSITE" id="PS51747">
    <property type="entry name" value="CYT_DCMP_DEAMINASES_2"/>
    <property type="match status" value="1"/>
</dbReference>
<dbReference type="Proteomes" id="UP000701999">
    <property type="component" value="Unassembled WGS sequence"/>
</dbReference>
<dbReference type="AlphaFoldDB" id="A0A9Q2KQL0"/>